<reference evidence="1 2" key="1">
    <citation type="journal article" date="2019" name="Nat. Ecol. Evol.">
        <title>Megaphylogeny resolves global patterns of mushroom evolution.</title>
        <authorList>
            <person name="Varga T."/>
            <person name="Krizsan K."/>
            <person name="Foldi C."/>
            <person name="Dima B."/>
            <person name="Sanchez-Garcia M."/>
            <person name="Sanchez-Ramirez S."/>
            <person name="Szollosi G.J."/>
            <person name="Szarkandi J.G."/>
            <person name="Papp V."/>
            <person name="Albert L."/>
            <person name="Andreopoulos W."/>
            <person name="Angelini C."/>
            <person name="Antonin V."/>
            <person name="Barry K.W."/>
            <person name="Bougher N.L."/>
            <person name="Buchanan P."/>
            <person name="Buyck B."/>
            <person name="Bense V."/>
            <person name="Catcheside P."/>
            <person name="Chovatia M."/>
            <person name="Cooper J."/>
            <person name="Damon W."/>
            <person name="Desjardin D."/>
            <person name="Finy P."/>
            <person name="Geml J."/>
            <person name="Haridas S."/>
            <person name="Hughes K."/>
            <person name="Justo A."/>
            <person name="Karasinski D."/>
            <person name="Kautmanova I."/>
            <person name="Kiss B."/>
            <person name="Kocsube S."/>
            <person name="Kotiranta H."/>
            <person name="LaButti K.M."/>
            <person name="Lechner B.E."/>
            <person name="Liimatainen K."/>
            <person name="Lipzen A."/>
            <person name="Lukacs Z."/>
            <person name="Mihaltcheva S."/>
            <person name="Morgado L.N."/>
            <person name="Niskanen T."/>
            <person name="Noordeloos M.E."/>
            <person name="Ohm R.A."/>
            <person name="Ortiz-Santana B."/>
            <person name="Ovrebo C."/>
            <person name="Racz N."/>
            <person name="Riley R."/>
            <person name="Savchenko A."/>
            <person name="Shiryaev A."/>
            <person name="Soop K."/>
            <person name="Spirin V."/>
            <person name="Szebenyi C."/>
            <person name="Tomsovsky M."/>
            <person name="Tulloss R.E."/>
            <person name="Uehling J."/>
            <person name="Grigoriev I.V."/>
            <person name="Vagvolgyi C."/>
            <person name="Papp T."/>
            <person name="Martin F.M."/>
            <person name="Miettinen O."/>
            <person name="Hibbett D.S."/>
            <person name="Nagy L.G."/>
        </authorList>
    </citation>
    <scope>NUCLEOTIDE SEQUENCE [LARGE SCALE GENOMIC DNA]</scope>
    <source>
        <strain evidence="1 2">HHB13444</strain>
    </source>
</reference>
<proteinExistence type="predicted"/>
<gene>
    <name evidence="1" type="ORF">K466DRAFT_478431</name>
</gene>
<dbReference type="Proteomes" id="UP000308197">
    <property type="component" value="Unassembled WGS sequence"/>
</dbReference>
<sequence>VLSGDFCQLPPVPDKTATGAQIPACFAFEAESWTRCVGPPIVLRKVFRQKDQKFVDMLNKMRFGNLDKDTALSFHQLSRPVKYDDGIEPTELYPTRIEVERANSRRLMALPGDSKNYPALDAPGRDENGRKYSSERVERALKDVIAPKTLPLKVGAQVMLIKVRDFDAHGPAIRLTCLHPIART</sequence>
<accession>A0A5C3PXK6</accession>
<name>A0A5C3PXK6_9APHY</name>
<dbReference type="STRING" id="1314778.A0A5C3PXK6"/>
<dbReference type="InParanoid" id="A0A5C3PXK6"/>
<dbReference type="InterPro" id="IPR027417">
    <property type="entry name" value="P-loop_NTPase"/>
</dbReference>
<dbReference type="SUPFAM" id="SSF52540">
    <property type="entry name" value="P-loop containing nucleoside triphosphate hydrolases"/>
    <property type="match status" value="1"/>
</dbReference>
<dbReference type="AlphaFoldDB" id="A0A5C3PXK6"/>
<protein>
    <submittedName>
        <fullName evidence="1">Uncharacterized protein</fullName>
    </submittedName>
</protein>
<organism evidence="1 2">
    <name type="scientific">Polyporus arcularius HHB13444</name>
    <dbReference type="NCBI Taxonomy" id="1314778"/>
    <lineage>
        <taxon>Eukaryota</taxon>
        <taxon>Fungi</taxon>
        <taxon>Dikarya</taxon>
        <taxon>Basidiomycota</taxon>
        <taxon>Agaricomycotina</taxon>
        <taxon>Agaricomycetes</taxon>
        <taxon>Polyporales</taxon>
        <taxon>Polyporaceae</taxon>
        <taxon>Polyporus</taxon>
    </lineage>
</organism>
<keyword evidence="2" id="KW-1185">Reference proteome</keyword>
<dbReference type="EMBL" id="ML210980">
    <property type="protein sequence ID" value="TFK93519.1"/>
    <property type="molecule type" value="Genomic_DNA"/>
</dbReference>
<dbReference type="PANTHER" id="PTHR47642">
    <property type="entry name" value="ATP-DEPENDENT DNA HELICASE"/>
    <property type="match status" value="1"/>
</dbReference>
<feature type="non-terminal residue" evidence="1">
    <location>
        <position position="1"/>
    </location>
</feature>
<dbReference type="PANTHER" id="PTHR47642:SF5">
    <property type="entry name" value="ATP-DEPENDENT DNA HELICASE"/>
    <property type="match status" value="1"/>
</dbReference>
<evidence type="ECO:0000313" key="1">
    <source>
        <dbReference type="EMBL" id="TFK93519.1"/>
    </source>
</evidence>
<evidence type="ECO:0000313" key="2">
    <source>
        <dbReference type="Proteomes" id="UP000308197"/>
    </source>
</evidence>
<dbReference type="InterPro" id="IPR051055">
    <property type="entry name" value="PIF1_helicase"/>
</dbReference>